<name>A0AAD4UQ78_OVIAM</name>
<dbReference type="AlphaFoldDB" id="A0AAD4UQ78"/>
<reference evidence="1" key="1">
    <citation type="submission" date="2022-03" db="EMBL/GenBank/DDBJ databases">
        <title>Genomic analyses of argali, domestic sheep and their hybrids provide insights into chromosomal evolution, heterosis and genetic basis of agronomic traits.</title>
        <authorList>
            <person name="Li M."/>
        </authorList>
    </citation>
    <scope>NUCLEOTIDE SEQUENCE</scope>
    <source>
        <strain evidence="1">CAU-MHL-2022a</strain>
        <tissue evidence="1">Skin</tissue>
    </source>
</reference>
<accession>A0AAD4UQ78</accession>
<dbReference type="EMBL" id="JAKZEL010000001">
    <property type="protein sequence ID" value="KAI4549526.1"/>
    <property type="molecule type" value="Genomic_DNA"/>
</dbReference>
<protein>
    <submittedName>
        <fullName evidence="1">Uncharacterized protein</fullName>
    </submittedName>
</protein>
<keyword evidence="2" id="KW-1185">Reference proteome</keyword>
<evidence type="ECO:0000313" key="1">
    <source>
        <dbReference type="EMBL" id="KAI4549526.1"/>
    </source>
</evidence>
<sequence length="118" mass="13622">MKNLRCTKDKLFVYDHIPAKWKTDSLFKVLIFPPNYTAPGYCKKRWLSHQDTWVSVQLDVEQITVLLVCVSLGKWVSLSNLKASVAQRRRSTRSAIRQSGQSDGLQQVNFHCRFASHL</sequence>
<organism evidence="1 2">
    <name type="scientific">Ovis ammon polii</name>
    <dbReference type="NCBI Taxonomy" id="230172"/>
    <lineage>
        <taxon>Eukaryota</taxon>
        <taxon>Metazoa</taxon>
        <taxon>Chordata</taxon>
        <taxon>Craniata</taxon>
        <taxon>Vertebrata</taxon>
        <taxon>Euteleostomi</taxon>
        <taxon>Mammalia</taxon>
        <taxon>Eutheria</taxon>
        <taxon>Laurasiatheria</taxon>
        <taxon>Artiodactyla</taxon>
        <taxon>Ruminantia</taxon>
        <taxon>Pecora</taxon>
        <taxon>Bovidae</taxon>
        <taxon>Caprinae</taxon>
        <taxon>Ovis</taxon>
    </lineage>
</organism>
<comment type="caution">
    <text evidence="1">The sequence shown here is derived from an EMBL/GenBank/DDBJ whole genome shotgun (WGS) entry which is preliminary data.</text>
</comment>
<proteinExistence type="predicted"/>
<gene>
    <name evidence="1" type="ORF">MG293_001856</name>
</gene>
<dbReference type="Proteomes" id="UP001214576">
    <property type="component" value="Unassembled WGS sequence"/>
</dbReference>
<evidence type="ECO:0000313" key="2">
    <source>
        <dbReference type="Proteomes" id="UP001214576"/>
    </source>
</evidence>